<gene>
    <name evidence="1" type="ORF">PGLA1383_LOCUS8113</name>
</gene>
<reference evidence="1" key="1">
    <citation type="submission" date="2021-02" db="EMBL/GenBank/DDBJ databases">
        <authorList>
            <person name="Dougan E. K."/>
            <person name="Rhodes N."/>
            <person name="Thang M."/>
            <person name="Chan C."/>
        </authorList>
    </citation>
    <scope>NUCLEOTIDE SEQUENCE</scope>
</reference>
<organism evidence="1 2">
    <name type="scientific">Polarella glacialis</name>
    <name type="common">Dinoflagellate</name>
    <dbReference type="NCBI Taxonomy" id="89957"/>
    <lineage>
        <taxon>Eukaryota</taxon>
        <taxon>Sar</taxon>
        <taxon>Alveolata</taxon>
        <taxon>Dinophyceae</taxon>
        <taxon>Suessiales</taxon>
        <taxon>Suessiaceae</taxon>
        <taxon>Polarella</taxon>
    </lineage>
</organism>
<evidence type="ECO:0000313" key="2">
    <source>
        <dbReference type="Proteomes" id="UP000654075"/>
    </source>
</evidence>
<sequence length="364" mass="39789">MYSPVVQQRAVHMNPSGGYAAYPAMVQQRQWGLYAEPVTQRPGVQQLVQGRGPLPSGGGCCSSTSPRAVYPPPQASHVWQGRLVAGSAVSPMSPMSPASGSRDGLRRPPAQMVAAAAMPASKQVNLLSTPLIGHRQVLAPVHQHQASFALAAERRQVNLPMTPATEHRQVLRVPAQTPSLVHREVRQVVATPHSQHREVRISRAPGPAVFTVPQSPMVQMRTVSRPLVGSSSSLLLQSPMSSQRRLLLSPSLSTRTVERLLLPTTPGPDAETVSRIVDMCPQSPQNQLVDFLRGVVAREIVPAMYYREAHIDLHKHYDKRRVQNLVRRQLEALQDWDEQGAHARRQALLLKGLDVGTPSDVAGK</sequence>
<comment type="caution">
    <text evidence="1">The sequence shown here is derived from an EMBL/GenBank/DDBJ whole genome shotgun (WGS) entry which is preliminary data.</text>
</comment>
<dbReference type="AlphaFoldDB" id="A0A813DS35"/>
<keyword evidence="2" id="KW-1185">Reference proteome</keyword>
<protein>
    <submittedName>
        <fullName evidence="1">Uncharacterized protein</fullName>
    </submittedName>
</protein>
<accession>A0A813DS35</accession>
<name>A0A813DS35_POLGL</name>
<proteinExistence type="predicted"/>
<feature type="non-terminal residue" evidence="1">
    <location>
        <position position="1"/>
    </location>
</feature>
<dbReference type="EMBL" id="CAJNNV010003641">
    <property type="protein sequence ID" value="CAE8589348.1"/>
    <property type="molecule type" value="Genomic_DNA"/>
</dbReference>
<dbReference type="Proteomes" id="UP000654075">
    <property type="component" value="Unassembled WGS sequence"/>
</dbReference>
<evidence type="ECO:0000313" key="1">
    <source>
        <dbReference type="EMBL" id="CAE8589348.1"/>
    </source>
</evidence>